<reference evidence="1 2" key="1">
    <citation type="journal article" date="2014" name="Genome Announc.">
        <title>Complete Genome Sequence of Cronobacter sakazakii Strain CMCC 45402.</title>
        <authorList>
            <person name="Zhao Z."/>
            <person name="Wang L."/>
            <person name="Wang B."/>
            <person name="Liang H."/>
            <person name="Ye Q."/>
            <person name="Zeng M."/>
        </authorList>
    </citation>
    <scope>NUCLEOTIDE SEQUENCE [LARGE SCALE GENOMIC DNA]</scope>
    <source>
        <strain evidence="2">45402</strain>
        <plasmid evidence="2">Plasmid p2</plasmid>
    </source>
</reference>
<name>V5U5P0_9ENTR</name>
<dbReference type="HOGENOM" id="CLU_3342746_0_0_6"/>
<gene>
    <name evidence="1" type="ORF">P262_p2100</name>
</gene>
<protein>
    <submittedName>
        <fullName evidence="1">Uncharacterized protein</fullName>
    </submittedName>
</protein>
<sequence>MIKIYLRLKISAIKLYEAPSLFHGKAFFSAPFFFLGR</sequence>
<dbReference type="EMBL" id="CP006733">
    <property type="protein sequence ID" value="AHB72673.1"/>
    <property type="molecule type" value="Genomic_DNA"/>
</dbReference>
<accession>V5U5P0</accession>
<evidence type="ECO:0000313" key="2">
    <source>
        <dbReference type="Proteomes" id="UP000018545"/>
    </source>
</evidence>
<proteinExistence type="predicted"/>
<organism evidence="1 2">
    <name type="scientific">Cronobacter malonaticus</name>
    <dbReference type="NCBI Taxonomy" id="413503"/>
    <lineage>
        <taxon>Bacteria</taxon>
        <taxon>Pseudomonadati</taxon>
        <taxon>Pseudomonadota</taxon>
        <taxon>Gammaproteobacteria</taxon>
        <taxon>Enterobacterales</taxon>
        <taxon>Enterobacteriaceae</taxon>
        <taxon>Cronobacter</taxon>
    </lineage>
</organism>
<dbReference type="AlphaFoldDB" id="V5U5P0"/>
<geneLocation type="plasmid" evidence="1 2">
    <name>p2</name>
</geneLocation>
<dbReference type="KEGG" id="csi:P262_p2100"/>
<dbReference type="Proteomes" id="UP000018545">
    <property type="component" value="Plasmid p2"/>
</dbReference>
<evidence type="ECO:0000313" key="1">
    <source>
        <dbReference type="EMBL" id="AHB72673.1"/>
    </source>
</evidence>
<keyword evidence="1" id="KW-0614">Plasmid</keyword>